<dbReference type="NCBIfam" id="TIGR01683">
    <property type="entry name" value="thiS"/>
    <property type="match status" value="1"/>
</dbReference>
<dbReference type="Gene3D" id="3.10.20.30">
    <property type="match status" value="1"/>
</dbReference>
<organism evidence="1 2">
    <name type="scientific">PS1 clade bacterium</name>
    <dbReference type="NCBI Taxonomy" id="2175152"/>
    <lineage>
        <taxon>Bacteria</taxon>
        <taxon>Pseudomonadati</taxon>
        <taxon>Pseudomonadota</taxon>
        <taxon>Alphaproteobacteria</taxon>
        <taxon>PS1 clade</taxon>
    </lineage>
</organism>
<dbReference type="InterPro" id="IPR010035">
    <property type="entry name" value="Thi_S"/>
</dbReference>
<dbReference type="PANTHER" id="PTHR34472:SF1">
    <property type="entry name" value="SULFUR CARRIER PROTEIN THIS"/>
    <property type="match status" value="1"/>
</dbReference>
<accession>A0A937HEY1</accession>
<gene>
    <name evidence="1" type="primary">thiS</name>
    <name evidence="1" type="ORF">ISQ19_02440</name>
</gene>
<name>A0A937HEY1_9PROT</name>
<dbReference type="InterPro" id="IPR012675">
    <property type="entry name" value="Beta-grasp_dom_sf"/>
</dbReference>
<dbReference type="PANTHER" id="PTHR34472">
    <property type="entry name" value="SULFUR CARRIER PROTEIN THIS"/>
    <property type="match status" value="1"/>
</dbReference>
<evidence type="ECO:0000313" key="1">
    <source>
        <dbReference type="EMBL" id="MBL6761536.1"/>
    </source>
</evidence>
<dbReference type="SUPFAM" id="SSF54285">
    <property type="entry name" value="MoaD/ThiS"/>
    <property type="match status" value="1"/>
</dbReference>
<comment type="caution">
    <text evidence="1">The sequence shown here is derived from an EMBL/GenBank/DDBJ whole genome shotgun (WGS) entry which is preliminary data.</text>
</comment>
<dbReference type="CDD" id="cd00565">
    <property type="entry name" value="Ubl_ThiS"/>
    <property type="match status" value="1"/>
</dbReference>
<proteinExistence type="predicted"/>
<dbReference type="AlphaFoldDB" id="A0A937HEY1"/>
<dbReference type="Pfam" id="PF02597">
    <property type="entry name" value="ThiS"/>
    <property type="match status" value="1"/>
</dbReference>
<reference evidence="1" key="1">
    <citation type="submission" date="2020-10" db="EMBL/GenBank/DDBJ databases">
        <title>Microbiome of the Black Sea water column analyzed by genome centric metagenomics.</title>
        <authorList>
            <person name="Cabello-Yeves P.J."/>
            <person name="Callieri C."/>
            <person name="Picazo A."/>
            <person name="Mehrshad M."/>
            <person name="Haro-Moreno J.M."/>
            <person name="Roda-Garcia J."/>
            <person name="Dzembekova N."/>
            <person name="Slabakova V."/>
            <person name="Slabakova N."/>
            <person name="Moncheva S."/>
            <person name="Rodriguez-Valera F."/>
        </authorList>
    </citation>
    <scope>NUCLEOTIDE SEQUENCE</scope>
    <source>
        <strain evidence="1">BS307-5m-G5</strain>
    </source>
</reference>
<sequence length="74" mass="7779">MNDKPADTIEIIVNGEAQLFEASLSVAALLAKLGLPAKKIAVEHNLEIVPKSAYGAHMVDAGDRIEIVHFIGGG</sequence>
<evidence type="ECO:0000313" key="2">
    <source>
        <dbReference type="Proteomes" id="UP000785783"/>
    </source>
</evidence>
<protein>
    <submittedName>
        <fullName evidence="1">Sulfur carrier protein ThiS</fullName>
    </submittedName>
</protein>
<dbReference type="InterPro" id="IPR016155">
    <property type="entry name" value="Mopterin_synth/thiamin_S_b"/>
</dbReference>
<dbReference type="InterPro" id="IPR003749">
    <property type="entry name" value="ThiS/MoaD-like"/>
</dbReference>
<dbReference type="EMBL" id="JADHOK010000017">
    <property type="protein sequence ID" value="MBL6761536.1"/>
    <property type="molecule type" value="Genomic_DNA"/>
</dbReference>
<dbReference type="Proteomes" id="UP000785783">
    <property type="component" value="Unassembled WGS sequence"/>
</dbReference>